<dbReference type="PANTHER" id="PTHR16266:SF17">
    <property type="entry name" value="BRWD3"/>
    <property type="match status" value="1"/>
</dbReference>
<proteinExistence type="predicted"/>
<dbReference type="Gene3D" id="1.20.920.10">
    <property type="entry name" value="Bromodomain-like"/>
    <property type="match status" value="2"/>
</dbReference>
<feature type="region of interest" description="Disordered" evidence="3">
    <location>
        <begin position="753"/>
        <end position="1045"/>
    </location>
</feature>
<gene>
    <name evidence="5" type="ORF">UJA718_LOCUS23816</name>
</gene>
<dbReference type="GO" id="GO:0006357">
    <property type="term" value="P:regulation of transcription by RNA polymerase II"/>
    <property type="evidence" value="ECO:0007669"/>
    <property type="project" value="TreeGrafter"/>
</dbReference>
<evidence type="ECO:0000256" key="1">
    <source>
        <dbReference type="ARBA" id="ARBA00023117"/>
    </source>
</evidence>
<feature type="compositionally biased region" description="Low complexity" evidence="3">
    <location>
        <begin position="218"/>
        <end position="235"/>
    </location>
</feature>
<feature type="compositionally biased region" description="Polar residues" evidence="3">
    <location>
        <begin position="609"/>
        <end position="623"/>
    </location>
</feature>
<feature type="compositionally biased region" description="Acidic residues" evidence="3">
    <location>
        <begin position="1007"/>
        <end position="1017"/>
    </location>
</feature>
<dbReference type="GO" id="GO:0008360">
    <property type="term" value="P:regulation of cell shape"/>
    <property type="evidence" value="ECO:0007669"/>
    <property type="project" value="TreeGrafter"/>
</dbReference>
<feature type="compositionally biased region" description="Polar residues" evidence="3">
    <location>
        <begin position="857"/>
        <end position="867"/>
    </location>
</feature>
<dbReference type="AlphaFoldDB" id="A0A820TEB2"/>
<dbReference type="CDD" id="cd04369">
    <property type="entry name" value="Bromodomain"/>
    <property type="match status" value="1"/>
</dbReference>
<feature type="compositionally biased region" description="Basic and acidic residues" evidence="3">
    <location>
        <begin position="816"/>
        <end position="825"/>
    </location>
</feature>
<evidence type="ECO:0000259" key="4">
    <source>
        <dbReference type="PROSITE" id="PS50014"/>
    </source>
</evidence>
<feature type="region of interest" description="Disordered" evidence="3">
    <location>
        <begin position="590"/>
        <end position="625"/>
    </location>
</feature>
<dbReference type="InterPro" id="IPR036427">
    <property type="entry name" value="Bromodomain-like_sf"/>
</dbReference>
<feature type="compositionally biased region" description="Acidic residues" evidence="3">
    <location>
        <begin position="206"/>
        <end position="217"/>
    </location>
</feature>
<reference evidence="5" key="1">
    <citation type="submission" date="2021-02" db="EMBL/GenBank/DDBJ databases">
        <authorList>
            <person name="Nowell W R."/>
        </authorList>
    </citation>
    <scope>NUCLEOTIDE SEQUENCE</scope>
</reference>
<dbReference type="Proteomes" id="UP000663873">
    <property type="component" value="Unassembled WGS sequence"/>
</dbReference>
<dbReference type="PANTHER" id="PTHR16266">
    <property type="entry name" value="WD REPEAT DOMAIN 9"/>
    <property type="match status" value="1"/>
</dbReference>
<dbReference type="InterPro" id="IPR001487">
    <property type="entry name" value="Bromodomain"/>
</dbReference>
<feature type="compositionally biased region" description="Low complexity" evidence="3">
    <location>
        <begin position="656"/>
        <end position="673"/>
    </location>
</feature>
<evidence type="ECO:0000256" key="3">
    <source>
        <dbReference type="SAM" id="MobiDB-lite"/>
    </source>
</evidence>
<dbReference type="GO" id="GO:0005634">
    <property type="term" value="C:nucleus"/>
    <property type="evidence" value="ECO:0007669"/>
    <property type="project" value="TreeGrafter"/>
</dbReference>
<organism evidence="5 6">
    <name type="scientific">Rotaria socialis</name>
    <dbReference type="NCBI Taxonomy" id="392032"/>
    <lineage>
        <taxon>Eukaryota</taxon>
        <taxon>Metazoa</taxon>
        <taxon>Spiralia</taxon>
        <taxon>Gnathifera</taxon>
        <taxon>Rotifera</taxon>
        <taxon>Eurotatoria</taxon>
        <taxon>Bdelloidea</taxon>
        <taxon>Philodinida</taxon>
        <taxon>Philodinidae</taxon>
        <taxon>Rotaria</taxon>
    </lineage>
</organism>
<feature type="compositionally biased region" description="Acidic residues" evidence="3">
    <location>
        <begin position="704"/>
        <end position="714"/>
    </location>
</feature>
<sequence length="1045" mass="121267">QRCVPGRENYSQNDNTATVVNHEYLEDLIIAEPMTTPGMTSAFMTRKFGSTTLKINRFFLHNINFYLETVDLSTFRLNIDKKQTFVYHRNLTSPLNEAELEYSESIRDARYDEERIAYEREYLKKIDHRDLYESSPIKKRTTRNVIKMRQEELLKKVPHNVEVAINRLTTRALYDSDKEDKTDLSDDQYSPNAVIPLGDSEMSGGGDDDSVSTDEDLVVTTTRTTGIMTRTGQQRRVQRHRNLSPDEDDDEDDEEDEDKRERENRQVQEAKTQHRRRNKLKRLKKRREQVKTKKEEFENKHELELNYSSDFKPPDWLTRILAKCSPYIPQIGDTVMYFIQGHELYINEVKDKKMYEIDEKTLPWNKCESIDVSILRATHMNAPEIQLAWYPVVIAYPIDLGTIRERISNGYYRRSNALKWDVKKIEENAKNFNEKGSQIIEQVKLVTKILLKYIDDHNCNDINIIYQRALHSEQVSLPMSTSWTEEWLDDCQTILNDILSQPGSDLLRYPIDENEYPDYERIIKTPICFDDIQTKLHQNPCGYRHSREFIADCHLIFQNALTYADPEMINVVRHLGPWFDQRVAIFDRRQRRTNPQYTSEMTTRRRDLQNSSADENNVYTTTGDLLPSLPITTAAAAAAAATATTTTTTTTTTTAVAVTTSSSSRQNRRTQFSPTALTADRRHSHFNRASTVNNHSVTSQQQNSDDDDMDDDNESVSTRSTQPISLTSFINPIAHDHNIGVGLSLRQTRQRLHANESNSSWPTRTRYSTRSTASNRHHNDDYDNRSQQPSSSSRILSASDDDDNDNNDISSNSKRNRIERSDRRITSINRPNYKIDSDDHEDDEDEEENDDDHQQKPNKTNGTNNNQEDIEQTEKDNDKSKLRTDDEDYEPPGSHGGEEDEDEDPNELLSTRQKDDDSDSDFQLNEPSQHRRTNTNGNRVRKLRSTTNRPSPPLPNQNNKRKRSTIRTRSSSSESDSSDSNVNTTQKTRTRSRRRVTVNRKSSFAEDISDEDQDEEGENRRRPRTTQPTRVSKRGRVLKQRLLSE</sequence>
<feature type="compositionally biased region" description="Basic and acidic residues" evidence="3">
    <location>
        <begin position="259"/>
        <end position="272"/>
    </location>
</feature>
<feature type="region of interest" description="Disordered" evidence="3">
    <location>
        <begin position="178"/>
        <end position="297"/>
    </location>
</feature>
<feature type="domain" description="Bromo" evidence="4">
    <location>
        <begin position="499"/>
        <end position="571"/>
    </location>
</feature>
<feature type="compositionally biased region" description="Low complexity" evidence="3">
    <location>
        <begin position="967"/>
        <end position="987"/>
    </location>
</feature>
<dbReference type="EMBL" id="CAJOBP010005287">
    <property type="protein sequence ID" value="CAF4465410.1"/>
    <property type="molecule type" value="Genomic_DNA"/>
</dbReference>
<feature type="compositionally biased region" description="Basic and acidic residues" evidence="3">
    <location>
        <begin position="872"/>
        <end position="884"/>
    </location>
</feature>
<feature type="compositionally biased region" description="Low complexity" evidence="3">
    <location>
        <begin position="759"/>
        <end position="774"/>
    </location>
</feature>
<feature type="domain" description="Bromo" evidence="4">
    <location>
        <begin position="390"/>
        <end position="440"/>
    </location>
</feature>
<feature type="compositionally biased region" description="Low complexity" evidence="3">
    <location>
        <begin position="785"/>
        <end position="798"/>
    </location>
</feature>
<evidence type="ECO:0000313" key="5">
    <source>
        <dbReference type="EMBL" id="CAF4465410.1"/>
    </source>
</evidence>
<dbReference type="SMART" id="SM00297">
    <property type="entry name" value="BROMO"/>
    <property type="match status" value="2"/>
</dbReference>
<dbReference type="Pfam" id="PF00439">
    <property type="entry name" value="Bromodomain"/>
    <property type="match status" value="2"/>
</dbReference>
<dbReference type="InterPro" id="IPR052060">
    <property type="entry name" value="Bromo_WD_repeat"/>
</dbReference>
<dbReference type="InterPro" id="IPR057451">
    <property type="entry name" value="BRWD/PHIP_AD"/>
</dbReference>
<feature type="compositionally biased region" description="Basic residues" evidence="3">
    <location>
        <begin position="988"/>
        <end position="998"/>
    </location>
</feature>
<dbReference type="SUPFAM" id="SSF47370">
    <property type="entry name" value="Bromodomain"/>
    <property type="match status" value="2"/>
</dbReference>
<evidence type="ECO:0000256" key="2">
    <source>
        <dbReference type="PROSITE-ProRule" id="PRU00035"/>
    </source>
</evidence>
<dbReference type="Pfam" id="PF25313">
    <property type="entry name" value="BRWD_AD"/>
    <property type="match status" value="1"/>
</dbReference>
<feature type="compositionally biased region" description="Polar residues" evidence="3">
    <location>
        <begin position="687"/>
        <end position="703"/>
    </location>
</feature>
<keyword evidence="6" id="KW-1185">Reference proteome</keyword>
<name>A0A820TEB2_9BILA</name>
<keyword evidence="1 2" id="KW-0103">Bromodomain</keyword>
<feature type="region of interest" description="Disordered" evidence="3">
    <location>
        <begin position="656"/>
        <end position="723"/>
    </location>
</feature>
<evidence type="ECO:0000313" key="6">
    <source>
        <dbReference type="Proteomes" id="UP000663873"/>
    </source>
</evidence>
<feature type="compositionally biased region" description="Basic residues" evidence="3">
    <location>
        <begin position="273"/>
        <end position="288"/>
    </location>
</feature>
<feature type="compositionally biased region" description="Acidic residues" evidence="3">
    <location>
        <begin position="245"/>
        <end position="258"/>
    </location>
</feature>
<comment type="caution">
    <text evidence="5">The sequence shown here is derived from an EMBL/GenBank/DDBJ whole genome shotgun (WGS) entry which is preliminary data.</text>
</comment>
<feature type="compositionally biased region" description="Acidic residues" evidence="3">
    <location>
        <begin position="838"/>
        <end position="851"/>
    </location>
</feature>
<feature type="non-terminal residue" evidence="5">
    <location>
        <position position="1045"/>
    </location>
</feature>
<dbReference type="GO" id="GO:0007010">
    <property type="term" value="P:cytoskeleton organization"/>
    <property type="evidence" value="ECO:0007669"/>
    <property type="project" value="TreeGrafter"/>
</dbReference>
<dbReference type="PROSITE" id="PS50014">
    <property type="entry name" value="BROMODOMAIN_2"/>
    <property type="match status" value="2"/>
</dbReference>
<protein>
    <recommendedName>
        <fullName evidence="4">Bromo domain-containing protein</fullName>
    </recommendedName>
</protein>
<accession>A0A820TEB2</accession>